<evidence type="ECO:0000313" key="13">
    <source>
        <dbReference type="EMBL" id="CAD7698172.1"/>
    </source>
</evidence>
<evidence type="ECO:0000259" key="12">
    <source>
        <dbReference type="SMART" id="SM00382"/>
    </source>
</evidence>
<feature type="domain" description="AAA+ ATPase" evidence="12">
    <location>
        <begin position="341"/>
        <end position="473"/>
    </location>
</feature>
<dbReference type="SMART" id="SM00382">
    <property type="entry name" value="AAA"/>
    <property type="match status" value="1"/>
</dbReference>
<dbReference type="Proteomes" id="UP000708148">
    <property type="component" value="Unassembled WGS sequence"/>
</dbReference>
<dbReference type="InterPro" id="IPR021911">
    <property type="entry name" value="ATAD3_N"/>
</dbReference>
<keyword evidence="7" id="KW-0496">Mitochondrion</keyword>
<dbReference type="Pfam" id="PF00004">
    <property type="entry name" value="AAA"/>
    <property type="match status" value="1"/>
</dbReference>
<dbReference type="PANTHER" id="PTHR23075:SF0">
    <property type="entry name" value="ATPASE FAMILY AAA DOMAIN-CONTAINING PROTEIN 3"/>
    <property type="match status" value="1"/>
</dbReference>
<dbReference type="GO" id="GO:0008270">
    <property type="term" value="F:zinc ion binding"/>
    <property type="evidence" value="ECO:0007669"/>
    <property type="project" value="TreeGrafter"/>
</dbReference>
<proteinExistence type="predicted"/>
<comment type="subcellular location">
    <subcellularLocation>
        <location evidence="1">Mitochondrion inner membrane</location>
    </subcellularLocation>
    <subcellularLocation>
        <location evidence="2">Mitochondrion matrix</location>
        <location evidence="2">Mitochondrion nucleoid</location>
    </subcellularLocation>
</comment>
<dbReference type="PANTHER" id="PTHR23075">
    <property type="entry name" value="PUTATIVE ATP-ASE"/>
    <property type="match status" value="1"/>
</dbReference>
<gene>
    <name evidence="13" type="ORF">OSTQU699_LOCUS3533</name>
</gene>
<keyword evidence="3" id="KW-0547">Nucleotide-binding</keyword>
<dbReference type="GO" id="GO:0005524">
    <property type="term" value="F:ATP binding"/>
    <property type="evidence" value="ECO:0007669"/>
    <property type="project" value="UniProtKB-KW"/>
</dbReference>
<dbReference type="Gene3D" id="3.40.50.300">
    <property type="entry name" value="P-loop containing nucleotide triphosphate hydrolases"/>
    <property type="match status" value="1"/>
</dbReference>
<keyword evidence="8" id="KW-0472">Membrane</keyword>
<comment type="caution">
    <text evidence="13">The sequence shown here is derived from an EMBL/GenBank/DDBJ whole genome shotgun (WGS) entry which is preliminary data.</text>
</comment>
<evidence type="ECO:0000256" key="8">
    <source>
        <dbReference type="ARBA" id="ARBA00023136"/>
    </source>
</evidence>
<keyword evidence="14" id="KW-1185">Reference proteome</keyword>
<name>A0A8S1IWT7_9CHLO</name>
<dbReference type="FunFam" id="3.40.50.300:FF:000595">
    <property type="entry name" value="ATPase family AAA domain-containing protein 3"/>
    <property type="match status" value="1"/>
</dbReference>
<sequence length="595" mass="67649">MAARLWVCRLGGAAALAAAASGGAGVVLCDKDPPPYLDPEAWERAAKALRDINSQSNSKKIFEQLRLEELTRTQELKTKESEFKAQAVSLAKEQERIKWDEQRTSQRENAQQLAEIKRYEDELARQRMKSEHELQRKRNAELVHMQEESVQAQEQEKLRVEQQIQAERRAAEQYKAELEKEIQRDRALAEAEGRIKEQRANEDIIRRQTVLRYQERTKMVIQAIGEAFGHMGRGALAMVTDGELLLRTAGLSSLLLLGFFSTREASRVVGKTVERWLGTPKLIRDTSRRHLWTWQFWVRSGSKSAADVRRDFRDIILPAQLHDHIRALAAVTSNTKRHGAPFRHMLFYGPPGTGKTLVARRLAHTSGLDYAVMSGGDVAPLAGAAVTQLHSVFDWAERSRKGLLLFIDEADAFLGRRSDVMSEGLRGALNAMLFRTGDQSKDFLVVLATNRPGDLDSAVLDRIDEVLEFPLPSARERKEILDVYLKQYILQAWQDDGVWSARLRRRFLSLFGGRKAVTDRIRLHEMTEPLLWEAANATEGFSGRELAKFMASVQAAVYGTRDATLTADLFNTILQFKVKEHKKRMGFRENRDVYV</sequence>
<dbReference type="GO" id="GO:0042645">
    <property type="term" value="C:mitochondrial nucleoid"/>
    <property type="evidence" value="ECO:0007669"/>
    <property type="project" value="UniProtKB-SubCell"/>
</dbReference>
<dbReference type="InterPro" id="IPR003593">
    <property type="entry name" value="AAA+_ATPase"/>
</dbReference>
<reference evidence="13" key="1">
    <citation type="submission" date="2020-12" db="EMBL/GenBank/DDBJ databases">
        <authorList>
            <person name="Iha C."/>
        </authorList>
    </citation>
    <scope>NUCLEOTIDE SEQUENCE</scope>
</reference>
<dbReference type="GO" id="GO:0007005">
    <property type="term" value="P:mitochondrion organization"/>
    <property type="evidence" value="ECO:0007669"/>
    <property type="project" value="TreeGrafter"/>
</dbReference>
<evidence type="ECO:0000256" key="7">
    <source>
        <dbReference type="ARBA" id="ARBA00023128"/>
    </source>
</evidence>
<keyword evidence="11" id="KW-0732">Signal</keyword>
<evidence type="ECO:0000256" key="9">
    <source>
        <dbReference type="ARBA" id="ARBA00023271"/>
    </source>
</evidence>
<keyword evidence="9" id="KW-1135">Mitochondrion nucleoid</keyword>
<dbReference type="EMBL" id="CAJHUC010000775">
    <property type="protein sequence ID" value="CAD7698172.1"/>
    <property type="molecule type" value="Genomic_DNA"/>
</dbReference>
<evidence type="ECO:0000313" key="14">
    <source>
        <dbReference type="Proteomes" id="UP000708148"/>
    </source>
</evidence>
<protein>
    <recommendedName>
        <fullName evidence="12">AAA+ ATPase domain-containing protein</fullName>
    </recommendedName>
</protein>
<evidence type="ECO:0000256" key="10">
    <source>
        <dbReference type="SAM" id="Coils"/>
    </source>
</evidence>
<dbReference type="AlphaFoldDB" id="A0A8S1IWT7"/>
<evidence type="ECO:0000256" key="1">
    <source>
        <dbReference type="ARBA" id="ARBA00004273"/>
    </source>
</evidence>
<dbReference type="GO" id="GO:0005743">
    <property type="term" value="C:mitochondrial inner membrane"/>
    <property type="evidence" value="ECO:0007669"/>
    <property type="project" value="UniProtKB-SubCell"/>
</dbReference>
<dbReference type="SUPFAM" id="SSF52540">
    <property type="entry name" value="P-loop containing nucleoside triphosphate hydrolases"/>
    <property type="match status" value="1"/>
</dbReference>
<dbReference type="GO" id="GO:0016887">
    <property type="term" value="F:ATP hydrolysis activity"/>
    <property type="evidence" value="ECO:0007669"/>
    <property type="project" value="InterPro"/>
</dbReference>
<evidence type="ECO:0000256" key="4">
    <source>
        <dbReference type="ARBA" id="ARBA00022792"/>
    </source>
</evidence>
<feature type="coiled-coil region" evidence="10">
    <location>
        <begin position="102"/>
        <end position="208"/>
    </location>
</feature>
<feature type="chain" id="PRO_5035770548" description="AAA+ ATPase domain-containing protein" evidence="11">
    <location>
        <begin position="20"/>
        <end position="595"/>
    </location>
</feature>
<organism evidence="13 14">
    <name type="scientific">Ostreobium quekettii</name>
    <dbReference type="NCBI Taxonomy" id="121088"/>
    <lineage>
        <taxon>Eukaryota</taxon>
        <taxon>Viridiplantae</taxon>
        <taxon>Chlorophyta</taxon>
        <taxon>core chlorophytes</taxon>
        <taxon>Ulvophyceae</taxon>
        <taxon>TCBD clade</taxon>
        <taxon>Bryopsidales</taxon>
        <taxon>Ostreobineae</taxon>
        <taxon>Ostreobiaceae</taxon>
        <taxon>Ostreobium</taxon>
    </lineage>
</organism>
<dbReference type="Pfam" id="PF12037">
    <property type="entry name" value="ATAD3_N"/>
    <property type="match status" value="1"/>
</dbReference>
<evidence type="ECO:0000256" key="3">
    <source>
        <dbReference type="ARBA" id="ARBA00022741"/>
    </source>
</evidence>
<keyword evidence="5" id="KW-0067">ATP-binding</keyword>
<dbReference type="InterPro" id="IPR003959">
    <property type="entry name" value="ATPase_AAA_core"/>
</dbReference>
<accession>A0A8S1IWT7</accession>
<feature type="signal peptide" evidence="11">
    <location>
        <begin position="1"/>
        <end position="19"/>
    </location>
</feature>
<keyword evidence="4" id="KW-0999">Mitochondrion inner membrane</keyword>
<keyword evidence="6 10" id="KW-0175">Coiled coil</keyword>
<evidence type="ECO:0000256" key="6">
    <source>
        <dbReference type="ARBA" id="ARBA00023054"/>
    </source>
</evidence>
<evidence type="ECO:0000256" key="2">
    <source>
        <dbReference type="ARBA" id="ARBA00004436"/>
    </source>
</evidence>
<dbReference type="OrthoDB" id="199596at2759"/>
<dbReference type="InterPro" id="IPR027417">
    <property type="entry name" value="P-loop_NTPase"/>
</dbReference>
<evidence type="ECO:0000256" key="5">
    <source>
        <dbReference type="ARBA" id="ARBA00022840"/>
    </source>
</evidence>
<evidence type="ECO:0000256" key="11">
    <source>
        <dbReference type="SAM" id="SignalP"/>
    </source>
</evidence>